<accession>A0ABU5JDD3</accession>
<name>A0ABU5JDD3_9ACTN</name>
<protein>
    <recommendedName>
        <fullName evidence="5">Septum formation-related domain-containing protein</fullName>
    </recommendedName>
</protein>
<keyword evidence="4" id="KW-1185">Reference proteome</keyword>
<reference evidence="3 4" key="1">
    <citation type="submission" date="2023-12" db="EMBL/GenBank/DDBJ databases">
        <title>Micromonospora sp. nov., isolated from Atacama Desert.</title>
        <authorList>
            <person name="Carro L."/>
            <person name="Golinska P."/>
            <person name="Klenk H.-P."/>
            <person name="Goodfellow M."/>
        </authorList>
    </citation>
    <scope>NUCLEOTIDE SEQUENCE [LARGE SCALE GENOMIC DNA]</scope>
    <source>
        <strain evidence="3 4">4G53</strain>
    </source>
</reference>
<evidence type="ECO:0000256" key="1">
    <source>
        <dbReference type="SAM" id="MobiDB-lite"/>
    </source>
</evidence>
<comment type="caution">
    <text evidence="3">The sequence shown here is derived from an EMBL/GenBank/DDBJ whole genome shotgun (WGS) entry which is preliminary data.</text>
</comment>
<dbReference type="Proteomes" id="UP001290101">
    <property type="component" value="Unassembled WGS sequence"/>
</dbReference>
<evidence type="ECO:0000256" key="2">
    <source>
        <dbReference type="SAM" id="Phobius"/>
    </source>
</evidence>
<dbReference type="RefSeq" id="WP_322440669.1">
    <property type="nucleotide sequence ID" value="NZ_JAXOTQ010000015.1"/>
</dbReference>
<dbReference type="EMBL" id="JAXOTQ010000015">
    <property type="protein sequence ID" value="MDZ5490553.1"/>
    <property type="molecule type" value="Genomic_DNA"/>
</dbReference>
<evidence type="ECO:0000313" key="4">
    <source>
        <dbReference type="Proteomes" id="UP001290101"/>
    </source>
</evidence>
<keyword evidence="2" id="KW-1133">Transmembrane helix</keyword>
<feature type="region of interest" description="Disordered" evidence="1">
    <location>
        <begin position="1"/>
        <end position="28"/>
    </location>
</feature>
<organism evidence="3 4">
    <name type="scientific">Micromonospora sicca</name>
    <dbReference type="NCBI Taxonomy" id="2202420"/>
    <lineage>
        <taxon>Bacteria</taxon>
        <taxon>Bacillati</taxon>
        <taxon>Actinomycetota</taxon>
        <taxon>Actinomycetes</taxon>
        <taxon>Micromonosporales</taxon>
        <taxon>Micromonosporaceae</taxon>
        <taxon>Micromonospora</taxon>
    </lineage>
</organism>
<keyword evidence="2" id="KW-0472">Membrane</keyword>
<gene>
    <name evidence="3" type="ORF">U2F25_13910</name>
</gene>
<keyword evidence="2" id="KW-0812">Transmembrane</keyword>
<feature type="transmembrane region" description="Helical" evidence="2">
    <location>
        <begin position="33"/>
        <end position="56"/>
    </location>
</feature>
<sequence>MSEQVAVAPAPPARESEQQPAAPSTPAAGRSRIGTVLGVVVLILGVLVALAVGAVLKLGPGPLGGLLGRDGTADAKAGDCVAELPRVAGTGATSVDDATIVPCTGARAAYAVVGRVDDPAAARSRSAVACEPHFRPGDDGYVLYRVGGDGDGYLLCLVRKANGR</sequence>
<evidence type="ECO:0000313" key="3">
    <source>
        <dbReference type="EMBL" id="MDZ5490553.1"/>
    </source>
</evidence>
<evidence type="ECO:0008006" key="5">
    <source>
        <dbReference type="Google" id="ProtNLM"/>
    </source>
</evidence>
<proteinExistence type="predicted"/>